<gene>
    <name evidence="2" type="ORF">V5O48_004035</name>
</gene>
<keyword evidence="3" id="KW-1185">Reference proteome</keyword>
<dbReference type="EMBL" id="JBAHYK010000127">
    <property type="protein sequence ID" value="KAL0577963.1"/>
    <property type="molecule type" value="Genomic_DNA"/>
</dbReference>
<accession>A0ABR3FRK9</accession>
<reference evidence="2 3" key="1">
    <citation type="submission" date="2024-02" db="EMBL/GenBank/DDBJ databases">
        <title>A draft genome for the cacao thread blight pathogen Marasmius crinis-equi.</title>
        <authorList>
            <person name="Cohen S.P."/>
            <person name="Baruah I.K."/>
            <person name="Amoako-Attah I."/>
            <person name="Bukari Y."/>
            <person name="Meinhardt L.W."/>
            <person name="Bailey B.A."/>
        </authorList>
    </citation>
    <scope>NUCLEOTIDE SEQUENCE [LARGE SCALE GENOMIC DNA]</scope>
    <source>
        <strain evidence="2 3">GH-76</strain>
    </source>
</reference>
<feature type="compositionally biased region" description="Polar residues" evidence="1">
    <location>
        <begin position="8"/>
        <end position="20"/>
    </location>
</feature>
<sequence length="368" mass="40775">MPRANEAPTPTGSKSKQHAANNENLRLILNNGRVTCGLARIPPAPPAMLGTLQKTEMFIGATSVFSPDDRRYRELGKIAFISQYQGARRRTFHPDDGLPSWFLDRNQDVLTCLTRRRDIQFPNDKGASHSAGQQATCSTTATPAGAGYSKVLKTSPSTPLHKASHSAPAISTMPAKRPILAIDGGNELELKGNEDAGPIILSDSEPDDSPIVISDSEPESDDIILGSDATVVDDDNEETHADEEPKGKGKLKVDNGRVERQSAPEKEVDHIAVNNTIPQRINLPILKKDGGFINIGVMKEELGKLGIEMPHSEVERYVEMEDECRWVRINWGTPFYVWRSQPIGLKLSSVKHMLSWEDYKVHTFYRRF</sequence>
<evidence type="ECO:0000256" key="1">
    <source>
        <dbReference type="SAM" id="MobiDB-lite"/>
    </source>
</evidence>
<dbReference type="Proteomes" id="UP001465976">
    <property type="component" value="Unassembled WGS sequence"/>
</dbReference>
<feature type="region of interest" description="Disordered" evidence="1">
    <location>
        <begin position="1"/>
        <end position="20"/>
    </location>
</feature>
<comment type="caution">
    <text evidence="2">The sequence shown here is derived from an EMBL/GenBank/DDBJ whole genome shotgun (WGS) entry which is preliminary data.</text>
</comment>
<feature type="compositionally biased region" description="Basic and acidic residues" evidence="1">
    <location>
        <begin position="238"/>
        <end position="264"/>
    </location>
</feature>
<name>A0ABR3FRK9_9AGAR</name>
<evidence type="ECO:0000313" key="3">
    <source>
        <dbReference type="Proteomes" id="UP001465976"/>
    </source>
</evidence>
<organism evidence="2 3">
    <name type="scientific">Marasmius crinis-equi</name>
    <dbReference type="NCBI Taxonomy" id="585013"/>
    <lineage>
        <taxon>Eukaryota</taxon>
        <taxon>Fungi</taxon>
        <taxon>Dikarya</taxon>
        <taxon>Basidiomycota</taxon>
        <taxon>Agaricomycotina</taxon>
        <taxon>Agaricomycetes</taxon>
        <taxon>Agaricomycetidae</taxon>
        <taxon>Agaricales</taxon>
        <taxon>Marasmiineae</taxon>
        <taxon>Marasmiaceae</taxon>
        <taxon>Marasmius</taxon>
    </lineage>
</organism>
<protein>
    <submittedName>
        <fullName evidence="2">Uncharacterized protein</fullName>
    </submittedName>
</protein>
<evidence type="ECO:0000313" key="2">
    <source>
        <dbReference type="EMBL" id="KAL0577963.1"/>
    </source>
</evidence>
<feature type="region of interest" description="Disordered" evidence="1">
    <location>
        <begin position="229"/>
        <end position="264"/>
    </location>
</feature>
<proteinExistence type="predicted"/>